<name>A0A2R8CBV4_9RHOB</name>
<sequence>MTDLTLFHTAEVHRATFDKLAQRIAPTARLIHVVRPDWLDRAQGGIDVELSNEIQTEIADASNALCTCTTIADVATQAGAIRVDRPMMEMAAATGGPVLMAYCLQSTLIPSSDLLKSAFQERRQPATIRTLPLMTLWELFTSGQVDQFSKGIADHIDNAVRLWPDTTAVVLAQASMAQAAQHVTTAIPVLSSPELALRRGLGL</sequence>
<organism evidence="1 2">
    <name type="scientific">Falsiruegeria mediterranea M17</name>
    <dbReference type="NCBI Taxonomy" id="1200281"/>
    <lineage>
        <taxon>Bacteria</taxon>
        <taxon>Pseudomonadati</taxon>
        <taxon>Pseudomonadota</taxon>
        <taxon>Alphaproteobacteria</taxon>
        <taxon>Rhodobacterales</taxon>
        <taxon>Roseobacteraceae</taxon>
        <taxon>Falsiruegeria</taxon>
    </lineage>
</organism>
<evidence type="ECO:0000313" key="2">
    <source>
        <dbReference type="Proteomes" id="UP000244898"/>
    </source>
</evidence>
<dbReference type="EMBL" id="ONZG01000009">
    <property type="protein sequence ID" value="SPJ29934.1"/>
    <property type="molecule type" value="Genomic_DNA"/>
</dbReference>
<reference evidence="2" key="1">
    <citation type="submission" date="2018-03" db="EMBL/GenBank/DDBJ databases">
        <authorList>
            <person name="Rodrigo-Torres L."/>
            <person name="Arahal R. D."/>
            <person name="Lucena T."/>
        </authorList>
    </citation>
    <scope>NUCLEOTIDE SEQUENCE [LARGE SCALE GENOMIC DNA]</scope>
    <source>
        <strain evidence="2">CECT 7615</strain>
    </source>
</reference>
<dbReference type="OrthoDB" id="978447at2"/>
<dbReference type="RefSeq" id="WP_108789753.1">
    <property type="nucleotide sequence ID" value="NZ_ONZG01000009.1"/>
</dbReference>
<accession>A0A2R8CBV4</accession>
<dbReference type="Proteomes" id="UP000244898">
    <property type="component" value="Unassembled WGS sequence"/>
</dbReference>
<proteinExistence type="predicted"/>
<protein>
    <submittedName>
        <fullName evidence="1">Uncharacterized protein</fullName>
    </submittedName>
</protein>
<evidence type="ECO:0000313" key="1">
    <source>
        <dbReference type="EMBL" id="SPJ29934.1"/>
    </source>
</evidence>
<keyword evidence="2" id="KW-1185">Reference proteome</keyword>
<gene>
    <name evidence="1" type="ORF">TRM7615_03460</name>
</gene>
<dbReference type="AlphaFoldDB" id="A0A2R8CBV4"/>